<keyword evidence="7" id="KW-1185">Reference proteome</keyword>
<dbReference type="STRING" id="104452.A0A0L7L8T1"/>
<dbReference type="Pfam" id="PF10377">
    <property type="entry name" value="ATG11"/>
    <property type="match status" value="1"/>
</dbReference>
<gene>
    <name evidence="6" type="ORF">OBRU01_13203</name>
</gene>
<dbReference type="GO" id="GO:0034045">
    <property type="term" value="C:phagophore assembly site membrane"/>
    <property type="evidence" value="ECO:0007669"/>
    <property type="project" value="TreeGrafter"/>
</dbReference>
<evidence type="ECO:0000313" key="7">
    <source>
        <dbReference type="Proteomes" id="UP000037510"/>
    </source>
</evidence>
<feature type="compositionally biased region" description="Polar residues" evidence="4">
    <location>
        <begin position="903"/>
        <end position="913"/>
    </location>
</feature>
<dbReference type="GO" id="GO:0034517">
    <property type="term" value="P:ribophagy"/>
    <property type="evidence" value="ECO:0007669"/>
    <property type="project" value="TreeGrafter"/>
</dbReference>
<accession>A0A0L7L8T1</accession>
<feature type="compositionally biased region" description="Polar residues" evidence="4">
    <location>
        <begin position="870"/>
        <end position="886"/>
    </location>
</feature>
<dbReference type="GO" id="GO:0061723">
    <property type="term" value="P:glycophagy"/>
    <property type="evidence" value="ECO:0007669"/>
    <property type="project" value="TreeGrafter"/>
</dbReference>
<dbReference type="PANTHER" id="PTHR13222:SF1">
    <property type="entry name" value="RB1-INDUCIBLE COILED-COIL PROTEIN 1"/>
    <property type="match status" value="1"/>
</dbReference>
<sequence>MSQSVGDLSSSLFGTVLKSGVEAFKLSEEDESAHSSEALQRIYDTNEGVTFRARTSSCQSHEEHTLLHWILAQGNKASLQDILDYCQKGLKLIDAEPLKEREAELYNILEYANNHGLKQIKGIEDRLYGLDQLLNDYRERISSACDPSVLPTLVQSHWCQLQKLLKGHQSLFDIRRRIAKAVLKIENSMSVQDAHAMLSFQCFNRLARYFGIVSQLHAAPAVRQDFNSLFDGHFLRSLFPGMTELPPAFATQTPSTFDGKLPQLTDEDVEYIATAFPLLAEAVPNFDMESTVKINASHHEERDANIQVDFDNDTKQKVDTSTICVPDTMAVSTVTEVRTLPVIMEVDSPVFENSDLYIEESLPSSLEWGRSERQDNMETHKINIEKFQQFILKLFDLCKAHIVYLMEELVRMKNEISEQKDYVNSQCVAILDVWTRNNEETAIQFREQTQRLTVDHELELSDMKAALNEKDDIISSLKIETANIKLEHQKEIKRFTEEQQSTKDILVKTREEIGSFENKLEEVEVNKQKEIRNLQEKMHQDYKTEIESLRSRFRLVALTNMDRSPSESSLEKIERTDMIEIASHNAIVMQTKENAEVDKEDAVKVAVEKCEVEWRAKFDAEIVSLKAKFEAEKQVTLNDVTRRLLSEKDRQLELLREREQVLVKECGKYRDTIQQLTDPETNDYDSLLKTQMATLENQKASSPKRDEGVKKSRSRCHTPCGLSAGTLSLSSCLPGHTVLVMWDPAHLNYTLMQEASIMYFVHSDCLPALELSIEAKSETERRLYAIATVESKEYCYAKKSGNRYNMPRGSRFYRVRVRPARSHAPHPPCCDHRHKHDIQKSSVDTSQSTSSATDEASRVAEVATATLINLESPVSTSEAVSGSSAHAQEERGEGEDQLDSIEASEQWQSSRMQ</sequence>
<evidence type="ECO:0000256" key="4">
    <source>
        <dbReference type="SAM" id="MobiDB-lite"/>
    </source>
</evidence>
<organism evidence="6 7">
    <name type="scientific">Operophtera brumata</name>
    <name type="common">Winter moth</name>
    <name type="synonym">Phalaena brumata</name>
    <dbReference type="NCBI Taxonomy" id="104452"/>
    <lineage>
        <taxon>Eukaryota</taxon>
        <taxon>Metazoa</taxon>
        <taxon>Ecdysozoa</taxon>
        <taxon>Arthropoda</taxon>
        <taxon>Hexapoda</taxon>
        <taxon>Insecta</taxon>
        <taxon>Pterygota</taxon>
        <taxon>Neoptera</taxon>
        <taxon>Endopterygota</taxon>
        <taxon>Lepidoptera</taxon>
        <taxon>Glossata</taxon>
        <taxon>Ditrysia</taxon>
        <taxon>Geometroidea</taxon>
        <taxon>Geometridae</taxon>
        <taxon>Larentiinae</taxon>
        <taxon>Operophtera</taxon>
    </lineage>
</organism>
<dbReference type="EMBL" id="JTDY01002266">
    <property type="protein sequence ID" value="KOB71770.1"/>
    <property type="molecule type" value="Genomic_DNA"/>
</dbReference>
<feature type="region of interest" description="Disordered" evidence="4">
    <location>
        <begin position="823"/>
        <end position="857"/>
    </location>
</feature>
<dbReference type="PANTHER" id="PTHR13222">
    <property type="entry name" value="RB1-INDUCIBLE COILED-COIL"/>
    <property type="match status" value="1"/>
</dbReference>
<dbReference type="Proteomes" id="UP000037510">
    <property type="component" value="Unassembled WGS sequence"/>
</dbReference>
<dbReference type="InterPro" id="IPR040040">
    <property type="entry name" value="ATG11"/>
</dbReference>
<dbReference type="GO" id="GO:1990316">
    <property type="term" value="C:Atg1/ULK1 kinase complex"/>
    <property type="evidence" value="ECO:0007669"/>
    <property type="project" value="TreeGrafter"/>
</dbReference>
<dbReference type="InterPro" id="IPR019460">
    <property type="entry name" value="Atg11_C"/>
</dbReference>
<feature type="region of interest" description="Disordered" evidence="4">
    <location>
        <begin position="870"/>
        <end position="913"/>
    </location>
</feature>
<evidence type="ECO:0000256" key="2">
    <source>
        <dbReference type="ARBA" id="ARBA00023054"/>
    </source>
</evidence>
<dbReference type="AlphaFoldDB" id="A0A0L7L8T1"/>
<feature type="non-terminal residue" evidence="6">
    <location>
        <position position="913"/>
    </location>
</feature>
<comment type="caution">
    <text evidence="6">The sequence shown here is derived from an EMBL/GenBank/DDBJ whole genome shotgun (WGS) entry which is preliminary data.</text>
</comment>
<evidence type="ECO:0000313" key="6">
    <source>
        <dbReference type="EMBL" id="KOB71770.1"/>
    </source>
</evidence>
<dbReference type="GO" id="GO:0061709">
    <property type="term" value="P:reticulophagy"/>
    <property type="evidence" value="ECO:0007669"/>
    <property type="project" value="TreeGrafter"/>
</dbReference>
<evidence type="ECO:0000259" key="5">
    <source>
        <dbReference type="Pfam" id="PF10377"/>
    </source>
</evidence>
<dbReference type="GO" id="GO:0060090">
    <property type="term" value="F:molecular adaptor activity"/>
    <property type="evidence" value="ECO:0007669"/>
    <property type="project" value="TreeGrafter"/>
</dbReference>
<protein>
    <submittedName>
        <fullName evidence="6">Putative rb1-inducible coiled-coil 1</fullName>
    </submittedName>
</protein>
<dbReference type="GO" id="GO:0034727">
    <property type="term" value="P:piecemeal microautophagy of the nucleus"/>
    <property type="evidence" value="ECO:0007669"/>
    <property type="project" value="TreeGrafter"/>
</dbReference>
<keyword evidence="1" id="KW-0072">Autophagy</keyword>
<proteinExistence type="predicted"/>
<feature type="domain" description="Autophagy-related protein 11 C-terminal" evidence="5">
    <location>
        <begin position="710"/>
        <end position="818"/>
    </location>
</feature>
<feature type="coiled-coil region" evidence="3">
    <location>
        <begin position="506"/>
        <end position="552"/>
    </location>
</feature>
<feature type="compositionally biased region" description="Low complexity" evidence="4">
    <location>
        <begin position="841"/>
        <end position="854"/>
    </location>
</feature>
<dbReference type="GO" id="GO:0000045">
    <property type="term" value="P:autophagosome assembly"/>
    <property type="evidence" value="ECO:0007669"/>
    <property type="project" value="InterPro"/>
</dbReference>
<dbReference type="GO" id="GO:0019901">
    <property type="term" value="F:protein kinase binding"/>
    <property type="evidence" value="ECO:0007669"/>
    <property type="project" value="TreeGrafter"/>
</dbReference>
<evidence type="ECO:0000256" key="3">
    <source>
        <dbReference type="SAM" id="Coils"/>
    </source>
</evidence>
<reference evidence="6 7" key="1">
    <citation type="journal article" date="2015" name="Genome Biol. Evol.">
        <title>The genome of winter moth (Operophtera brumata) provides a genomic perspective on sexual dimorphism and phenology.</title>
        <authorList>
            <person name="Derks M.F."/>
            <person name="Smit S."/>
            <person name="Salis L."/>
            <person name="Schijlen E."/>
            <person name="Bossers A."/>
            <person name="Mateman C."/>
            <person name="Pijl A.S."/>
            <person name="de Ridder D."/>
            <person name="Groenen M.A."/>
            <person name="Visser M.E."/>
            <person name="Megens H.J."/>
        </authorList>
    </citation>
    <scope>NUCLEOTIDE SEQUENCE [LARGE SCALE GENOMIC DNA]</scope>
    <source>
        <strain evidence="6">WM2013NL</strain>
        <tissue evidence="6">Head and thorax</tissue>
    </source>
</reference>
<name>A0A0L7L8T1_OPEBR</name>
<keyword evidence="2 3" id="KW-0175">Coiled coil</keyword>
<evidence type="ECO:0000256" key="1">
    <source>
        <dbReference type="ARBA" id="ARBA00023006"/>
    </source>
</evidence>
<dbReference type="GO" id="GO:0000422">
    <property type="term" value="P:autophagy of mitochondrion"/>
    <property type="evidence" value="ECO:0007669"/>
    <property type="project" value="TreeGrafter"/>
</dbReference>